<dbReference type="InterPro" id="IPR038718">
    <property type="entry name" value="SNF2-like_sf"/>
</dbReference>
<evidence type="ECO:0000256" key="11">
    <source>
        <dbReference type="ARBA" id="ARBA00049360"/>
    </source>
</evidence>
<feature type="region of interest" description="Disordered" evidence="14">
    <location>
        <begin position="1629"/>
        <end position="1902"/>
    </location>
</feature>
<evidence type="ECO:0000256" key="7">
    <source>
        <dbReference type="ARBA" id="ARBA00023015"/>
    </source>
</evidence>
<dbReference type="PROSITE" id="PS51194">
    <property type="entry name" value="HELICASE_CTER"/>
    <property type="match status" value="1"/>
</dbReference>
<feature type="compositionally biased region" description="Acidic residues" evidence="14">
    <location>
        <begin position="214"/>
        <end position="233"/>
    </location>
</feature>
<evidence type="ECO:0000313" key="19">
    <source>
        <dbReference type="RefSeq" id="XP_027205900.1"/>
    </source>
</evidence>
<feature type="compositionally biased region" description="Polar residues" evidence="14">
    <location>
        <begin position="328"/>
        <end position="339"/>
    </location>
</feature>
<dbReference type="SMART" id="SM01176">
    <property type="entry name" value="DUF4208"/>
    <property type="match status" value="1"/>
</dbReference>
<dbReference type="OrthoDB" id="6516361at2759"/>
<keyword evidence="4" id="KW-0547">Nucleotide-binding</keyword>
<feature type="domain" description="Helicase ATP-binding" evidence="16">
    <location>
        <begin position="576"/>
        <end position="747"/>
    </location>
</feature>
<dbReference type="Gene3D" id="3.40.50.10810">
    <property type="entry name" value="Tandem AAA-ATPase domain"/>
    <property type="match status" value="1"/>
</dbReference>
<dbReference type="Gene3D" id="3.40.50.300">
    <property type="entry name" value="P-loop containing nucleotide triphosphate hydrolases"/>
    <property type="match status" value="1"/>
</dbReference>
<dbReference type="FunFam" id="3.40.50.300:FF:000130">
    <property type="entry name" value="Chromodomain-helicase-DNA-binding protein 2 isoform 1"/>
    <property type="match status" value="1"/>
</dbReference>
<name>A0A6P6YKY9_DERPT</name>
<comment type="subcellular location">
    <subcellularLocation>
        <location evidence="1">Nucleus</location>
    </subcellularLocation>
</comment>
<keyword evidence="10" id="KW-0539">Nucleus</keyword>
<evidence type="ECO:0000256" key="10">
    <source>
        <dbReference type="ARBA" id="ARBA00023242"/>
    </source>
</evidence>
<dbReference type="FunCoup" id="A0A6P6YKY9">
    <property type="interactions" value="1350"/>
</dbReference>
<dbReference type="GO" id="GO:0042393">
    <property type="term" value="F:histone binding"/>
    <property type="evidence" value="ECO:0007669"/>
    <property type="project" value="TreeGrafter"/>
</dbReference>
<feature type="region of interest" description="Disordered" evidence="14">
    <location>
        <begin position="1152"/>
        <end position="1218"/>
    </location>
</feature>
<dbReference type="GO" id="GO:0016887">
    <property type="term" value="F:ATP hydrolysis activity"/>
    <property type="evidence" value="ECO:0007669"/>
    <property type="project" value="TreeGrafter"/>
</dbReference>
<evidence type="ECO:0000256" key="2">
    <source>
        <dbReference type="ARBA" id="ARBA00007025"/>
    </source>
</evidence>
<evidence type="ECO:0000256" key="4">
    <source>
        <dbReference type="ARBA" id="ARBA00022741"/>
    </source>
</evidence>
<keyword evidence="8" id="KW-0238">DNA-binding</keyword>
<organism evidence="18 19">
    <name type="scientific">Dermatophagoides pteronyssinus</name>
    <name type="common">European house dust mite</name>
    <dbReference type="NCBI Taxonomy" id="6956"/>
    <lineage>
        <taxon>Eukaryota</taxon>
        <taxon>Metazoa</taxon>
        <taxon>Ecdysozoa</taxon>
        <taxon>Arthropoda</taxon>
        <taxon>Chelicerata</taxon>
        <taxon>Arachnida</taxon>
        <taxon>Acari</taxon>
        <taxon>Acariformes</taxon>
        <taxon>Sarcoptiformes</taxon>
        <taxon>Astigmata</taxon>
        <taxon>Psoroptidia</taxon>
        <taxon>Analgoidea</taxon>
        <taxon>Pyroglyphidae</taxon>
        <taxon>Dermatophagoidinae</taxon>
        <taxon>Dermatophagoides</taxon>
    </lineage>
</organism>
<feature type="compositionally biased region" description="Polar residues" evidence="14">
    <location>
        <begin position="103"/>
        <end position="114"/>
    </location>
</feature>
<evidence type="ECO:0000259" key="17">
    <source>
        <dbReference type="PROSITE" id="PS51194"/>
    </source>
</evidence>
<dbReference type="GO" id="GO:0034728">
    <property type="term" value="P:nucleosome organization"/>
    <property type="evidence" value="ECO:0007669"/>
    <property type="project" value="TreeGrafter"/>
</dbReference>
<feature type="compositionally biased region" description="Polar residues" evidence="14">
    <location>
        <begin position="1849"/>
        <end position="1865"/>
    </location>
</feature>
<feature type="compositionally biased region" description="Low complexity" evidence="14">
    <location>
        <begin position="7"/>
        <end position="17"/>
    </location>
</feature>
<evidence type="ECO:0000256" key="6">
    <source>
        <dbReference type="ARBA" id="ARBA00022840"/>
    </source>
</evidence>
<feature type="compositionally biased region" description="Low complexity" evidence="14">
    <location>
        <begin position="1449"/>
        <end position="1474"/>
    </location>
</feature>
<keyword evidence="9" id="KW-0804">Transcription</keyword>
<dbReference type="InterPro" id="IPR014001">
    <property type="entry name" value="Helicase_ATP-bd"/>
</dbReference>
<dbReference type="SMART" id="SM00490">
    <property type="entry name" value="HELICc"/>
    <property type="match status" value="1"/>
</dbReference>
<evidence type="ECO:0000256" key="3">
    <source>
        <dbReference type="ARBA" id="ARBA00022737"/>
    </source>
</evidence>
<evidence type="ECO:0000256" key="14">
    <source>
        <dbReference type="SAM" id="MobiDB-lite"/>
    </source>
</evidence>
<evidence type="ECO:0000256" key="8">
    <source>
        <dbReference type="ARBA" id="ARBA00023125"/>
    </source>
</evidence>
<dbReference type="Gene3D" id="2.40.50.40">
    <property type="match status" value="2"/>
</dbReference>
<dbReference type="InterPro" id="IPR040793">
    <property type="entry name" value="CDH1_2_SANT_HL1"/>
</dbReference>
<dbReference type="InterPro" id="IPR023780">
    <property type="entry name" value="Chromo_domain"/>
</dbReference>
<dbReference type="InterPro" id="IPR000953">
    <property type="entry name" value="Chromo/chromo_shadow_dom"/>
</dbReference>
<keyword evidence="6" id="KW-0067">ATP-binding</keyword>
<dbReference type="InParanoid" id="A0A6P6YKY9"/>
<evidence type="ECO:0000256" key="1">
    <source>
        <dbReference type="ARBA" id="ARBA00004123"/>
    </source>
</evidence>
<dbReference type="InterPro" id="IPR009057">
    <property type="entry name" value="Homeodomain-like_sf"/>
</dbReference>
<evidence type="ECO:0000259" key="16">
    <source>
        <dbReference type="PROSITE" id="PS51192"/>
    </source>
</evidence>
<keyword evidence="7" id="KW-0805">Transcription regulation</keyword>
<dbReference type="GO" id="GO:0003677">
    <property type="term" value="F:DNA binding"/>
    <property type="evidence" value="ECO:0007669"/>
    <property type="project" value="UniProtKB-KW"/>
</dbReference>
<evidence type="ECO:0000256" key="9">
    <source>
        <dbReference type="ARBA" id="ARBA00023163"/>
    </source>
</evidence>
<evidence type="ECO:0000313" key="18">
    <source>
        <dbReference type="Proteomes" id="UP000515146"/>
    </source>
</evidence>
<dbReference type="GO" id="GO:0140658">
    <property type="term" value="F:ATP-dependent chromatin remodeler activity"/>
    <property type="evidence" value="ECO:0007669"/>
    <property type="project" value="TreeGrafter"/>
</dbReference>
<feature type="compositionally biased region" description="Basic and acidic residues" evidence="14">
    <location>
        <begin position="1152"/>
        <end position="1161"/>
    </location>
</feature>
<accession>A0A6P6YKY9</accession>
<feature type="compositionally biased region" description="Low complexity" evidence="14">
    <location>
        <begin position="68"/>
        <end position="91"/>
    </location>
</feature>
<dbReference type="PANTHER" id="PTHR45623">
    <property type="entry name" value="CHROMODOMAIN-HELICASE-DNA-BINDING PROTEIN 3-RELATED-RELATED"/>
    <property type="match status" value="1"/>
</dbReference>
<dbReference type="CDD" id="cd18666">
    <property type="entry name" value="CD1_tandem_CHD1-2_like"/>
    <property type="match status" value="1"/>
</dbReference>
<evidence type="ECO:0000256" key="13">
    <source>
        <dbReference type="ARBA" id="ARBA00076717"/>
    </source>
</evidence>
<dbReference type="CTD" id="1105"/>
<feature type="domain" description="Chromo" evidence="15">
    <location>
        <begin position="351"/>
        <end position="444"/>
    </location>
</feature>
<feature type="compositionally biased region" description="Basic and acidic residues" evidence="14">
    <location>
        <begin position="200"/>
        <end position="213"/>
    </location>
</feature>
<feature type="compositionally biased region" description="Basic and acidic residues" evidence="14">
    <location>
        <begin position="18"/>
        <end position="41"/>
    </location>
</feature>
<dbReference type="InterPro" id="IPR027417">
    <property type="entry name" value="P-loop_NTPase"/>
</dbReference>
<dbReference type="InterPro" id="IPR000330">
    <property type="entry name" value="SNF2_N"/>
</dbReference>
<comment type="catalytic activity">
    <reaction evidence="11">
        <text>ATP + H2O = ADP + phosphate + H(+)</text>
        <dbReference type="Rhea" id="RHEA:13065"/>
        <dbReference type="ChEBI" id="CHEBI:15377"/>
        <dbReference type="ChEBI" id="CHEBI:15378"/>
        <dbReference type="ChEBI" id="CHEBI:30616"/>
        <dbReference type="ChEBI" id="CHEBI:43474"/>
        <dbReference type="ChEBI" id="CHEBI:456216"/>
    </reaction>
</comment>
<feature type="compositionally biased region" description="Polar residues" evidence="14">
    <location>
        <begin position="1419"/>
        <end position="1433"/>
    </location>
</feature>
<dbReference type="PROSITE" id="PS50013">
    <property type="entry name" value="CHROMO_2"/>
    <property type="match status" value="2"/>
</dbReference>
<dbReference type="Gene3D" id="1.10.10.60">
    <property type="entry name" value="Homeodomain-like"/>
    <property type="match status" value="1"/>
</dbReference>
<dbReference type="InterPro" id="IPR049730">
    <property type="entry name" value="SNF2/RAD54-like_C"/>
</dbReference>
<dbReference type="Pfam" id="PF00176">
    <property type="entry name" value="SNF2-rel_dom"/>
    <property type="match status" value="1"/>
</dbReference>
<dbReference type="SMART" id="SM00487">
    <property type="entry name" value="DEXDc"/>
    <property type="match status" value="1"/>
</dbReference>
<dbReference type="Pfam" id="PF23588">
    <property type="entry name" value="HTH_CHD1_Hrp3"/>
    <property type="match status" value="1"/>
</dbReference>
<dbReference type="SUPFAM" id="SSF46689">
    <property type="entry name" value="Homeodomain-like"/>
    <property type="match status" value="1"/>
</dbReference>
<dbReference type="SMART" id="SM00298">
    <property type="entry name" value="CHROMO"/>
    <property type="match status" value="2"/>
</dbReference>
<dbReference type="Pfam" id="PF00271">
    <property type="entry name" value="Helicase_C"/>
    <property type="match status" value="1"/>
</dbReference>
<feature type="domain" description="Helicase C-terminal" evidence="17">
    <location>
        <begin position="873"/>
        <end position="1036"/>
    </location>
</feature>
<dbReference type="PANTHER" id="PTHR45623:SF14">
    <property type="entry name" value="CHROMODOMAIN-HELICASE-DNA-BINDING PROTEIN 1"/>
    <property type="match status" value="1"/>
</dbReference>
<dbReference type="InterPro" id="IPR016197">
    <property type="entry name" value="Chromo-like_dom_sf"/>
</dbReference>
<feature type="compositionally biased region" description="Acidic residues" evidence="14">
    <location>
        <begin position="54"/>
        <end position="67"/>
    </location>
</feature>
<dbReference type="RefSeq" id="XP_027205900.1">
    <property type="nucleotide sequence ID" value="XM_027350099.1"/>
</dbReference>
<dbReference type="InterPro" id="IPR025260">
    <property type="entry name" value="CHD1-like_C"/>
</dbReference>
<feature type="region of interest" description="Disordered" evidence="14">
    <location>
        <begin position="1"/>
        <end position="145"/>
    </location>
</feature>
<feature type="compositionally biased region" description="Polar residues" evidence="14">
    <location>
        <begin position="1779"/>
        <end position="1811"/>
    </location>
</feature>
<evidence type="ECO:0000256" key="5">
    <source>
        <dbReference type="ARBA" id="ARBA00022801"/>
    </source>
</evidence>
<dbReference type="Pfam" id="PF18375">
    <property type="entry name" value="CDH1_2_SANT_HL1"/>
    <property type="match status" value="1"/>
</dbReference>
<dbReference type="GO" id="GO:0000785">
    <property type="term" value="C:chromatin"/>
    <property type="evidence" value="ECO:0007669"/>
    <property type="project" value="TreeGrafter"/>
</dbReference>
<dbReference type="OMA" id="WVQIRDD"/>
<dbReference type="FunFam" id="3.40.50.10810:FF:000007">
    <property type="entry name" value="Chromodomain-helicase-DNA-binding protein 2 isoform 1"/>
    <property type="match status" value="1"/>
</dbReference>
<feature type="compositionally biased region" description="Low complexity" evidence="14">
    <location>
        <begin position="1890"/>
        <end position="1902"/>
    </location>
</feature>
<dbReference type="CDD" id="cd18793">
    <property type="entry name" value="SF2_C_SNF"/>
    <property type="match status" value="1"/>
</dbReference>
<feature type="domain" description="Chromo" evidence="15">
    <location>
        <begin position="469"/>
        <end position="535"/>
    </location>
</feature>
<feature type="region of interest" description="Disordered" evidence="14">
    <location>
        <begin position="1279"/>
        <end position="1298"/>
    </location>
</feature>
<dbReference type="GO" id="GO:0003682">
    <property type="term" value="F:chromatin binding"/>
    <property type="evidence" value="ECO:0007669"/>
    <property type="project" value="TreeGrafter"/>
</dbReference>
<dbReference type="SUPFAM" id="SSF52540">
    <property type="entry name" value="P-loop containing nucleoside triphosphate hydrolases"/>
    <property type="match status" value="2"/>
</dbReference>
<dbReference type="GO" id="GO:0005524">
    <property type="term" value="F:ATP binding"/>
    <property type="evidence" value="ECO:0007669"/>
    <property type="project" value="UniProtKB-KW"/>
</dbReference>
<reference evidence="19" key="1">
    <citation type="submission" date="2025-08" db="UniProtKB">
        <authorList>
            <consortium name="RefSeq"/>
        </authorList>
    </citation>
    <scope>IDENTIFICATION</scope>
    <source>
        <strain evidence="19">Airmid</strain>
    </source>
</reference>
<feature type="compositionally biased region" description="Basic and acidic residues" evidence="14">
    <location>
        <begin position="1674"/>
        <end position="1687"/>
    </location>
</feature>
<dbReference type="Pfam" id="PF00385">
    <property type="entry name" value="Chromo"/>
    <property type="match status" value="2"/>
</dbReference>
<dbReference type="KEGG" id="dpte:113799473"/>
<dbReference type="Proteomes" id="UP000515146">
    <property type="component" value="Unplaced"/>
</dbReference>
<protein>
    <recommendedName>
        <fullName evidence="12">Chromodomain-helicase-DNA-binding protein 1</fullName>
    </recommendedName>
    <alternativeName>
        <fullName evidence="13">ATP-dependent helicase CHD1</fullName>
    </alternativeName>
</protein>
<evidence type="ECO:0000256" key="12">
    <source>
        <dbReference type="ARBA" id="ARBA00074667"/>
    </source>
</evidence>
<gene>
    <name evidence="19" type="primary">LOC113799473</name>
</gene>
<feature type="region of interest" description="Disordered" evidence="14">
    <location>
        <begin position="366"/>
        <end position="390"/>
    </location>
</feature>
<dbReference type="FunFam" id="2.40.50.40:FF:000014">
    <property type="entry name" value="Chromodomain-helicase-DNA-binding protein 2 isoform 1"/>
    <property type="match status" value="1"/>
</dbReference>
<keyword evidence="5" id="KW-0378">Hydrolase</keyword>
<dbReference type="CDD" id="cd18661">
    <property type="entry name" value="CD2_tandem_CHD1-2_like"/>
    <property type="match status" value="1"/>
</dbReference>
<dbReference type="InterPro" id="IPR056302">
    <property type="entry name" value="CHD1-2/Hrp3_HTH"/>
</dbReference>
<dbReference type="Pfam" id="PF13907">
    <property type="entry name" value="CHD1-like_C"/>
    <property type="match status" value="1"/>
</dbReference>
<feature type="region of interest" description="Disordered" evidence="14">
    <location>
        <begin position="158"/>
        <end position="339"/>
    </location>
</feature>
<feature type="compositionally biased region" description="Polar residues" evidence="14">
    <location>
        <begin position="1662"/>
        <end position="1673"/>
    </location>
</feature>
<dbReference type="InterPro" id="IPR001650">
    <property type="entry name" value="Helicase_C-like"/>
</dbReference>
<comment type="similarity">
    <text evidence="2">Belongs to the SNF2/RAD54 helicase family.</text>
</comment>
<feature type="compositionally biased region" description="Basic residues" evidence="14">
    <location>
        <begin position="1482"/>
        <end position="1499"/>
    </location>
</feature>
<dbReference type="PROSITE" id="PS00598">
    <property type="entry name" value="CHROMO_1"/>
    <property type="match status" value="2"/>
</dbReference>
<feature type="region of interest" description="Disordered" evidence="14">
    <location>
        <begin position="1418"/>
        <end position="1526"/>
    </location>
</feature>
<dbReference type="PROSITE" id="PS51192">
    <property type="entry name" value="HELICASE_ATP_BIND_1"/>
    <property type="match status" value="1"/>
</dbReference>
<feature type="compositionally biased region" description="Basic and acidic residues" evidence="14">
    <location>
        <begin position="1812"/>
        <end position="1824"/>
    </location>
</feature>
<evidence type="ECO:0000259" key="15">
    <source>
        <dbReference type="PROSITE" id="PS50013"/>
    </source>
</evidence>
<feature type="compositionally biased region" description="Basic residues" evidence="14">
    <location>
        <begin position="239"/>
        <end position="251"/>
    </location>
</feature>
<proteinExistence type="inferred from homology"/>
<keyword evidence="18" id="KW-1185">Reference proteome</keyword>
<feature type="compositionally biased region" description="Basic residues" evidence="14">
    <location>
        <begin position="1639"/>
        <end position="1649"/>
    </location>
</feature>
<dbReference type="SUPFAM" id="SSF54160">
    <property type="entry name" value="Chromo domain-like"/>
    <property type="match status" value="2"/>
</dbReference>
<feature type="compositionally biased region" description="Basic and acidic residues" evidence="14">
    <location>
        <begin position="1753"/>
        <end position="1762"/>
    </location>
</feature>
<dbReference type="InterPro" id="IPR023779">
    <property type="entry name" value="Chromodomain_CS"/>
</dbReference>
<sequence length="1902" mass="217021">MDVDQLSMNNTNNSINNSDEKDNSSKQDSQHVVRGENHDKSMSVGPTADSSGHDDDDDESDGSDESGSELSSHSSSGSSSTSSSSSGSSDDSSNDSDSDKSSIKQQKTNNTTINAPKVTAKNESDDNETIETIAPHTLQSQSVNYGCNKEDIQQILENFPDALRRSSRSRKEPDRFQAETYGDDSDDSDSKAKRRQRKRKDSDEWKNRNRVDNYDDDDEDDDDDDTDSEDFDSDPEHRSSKRSRNFRKNRQRPQSNRRASQRAMAATKKSFSESESDDDDDESIGRSRRNSSTGSSNRKKTSRRTTVNQAISYKEESDYTDSDDLIADTNTNEDGQNGSSQVIEFEEEEGEMIEKVLEHRMGRLGATGPKTASYQIDENGDPNAGCTDDSDEPKEIQFLIKWKGWSYIHCTWESRQSLEEQKARGVKKIELYQKRDEEIRIWKKTASPEDIDYYEGQEELNSQLRQLHLNVERVIAHQPPKIGVSETCFPEYLCKWDGLPYGECTWEDGALISKKFKSKVNEYYQREKSQNIPAKYCRVLKQRPKFVPMKTQPSFIGGPDQLKLRDYQLDGLNWLAQSWCRDNSVILADEMGLGKTIQTISFLNYLYNHHQLFGPFLLVVPLSTLAAWQKEFENWAPSMNVVVYIGDATSRHMIREYEWYSQGTTQRIKFNVLLTTYEILMREKSLLALVPWAVLGVDEAHRLKNDESFLYKCLSTFDTNFRLLITGTPLQNSLRELWALLHFIMPNRFDSWEFFESEHKDAYQKGFSKLHSQLQQYLIRRVKKDVEKSLPAKVEQILRVDMTSIQKQFYKWILTKNYKALSKGVKGSVSSFTNIVMELKKCCNHASLVRPFDEYANLDPLQQLIRGSGKLLLLDKLLCRLKETGHRVLIFSQMVRMLDLLGEYLSLRRFAYQRLDGSIRGEFRKQALEHFNAEGSQDFCFLLSTRAGGLGINLATADTVIIFDSDWNPQNDLQAQARAHRIGQKNQVNIYRLVTKASVEEDIIERAKRKMVLDHLVIQRMDTSGHTFMSSSNNLTTTLQDTNNSTKTTPFNKEELSAILKFGAQELFKETETDNEEPQCDIDEILKRAETREDDDGPQTLGDELLNSFKVASFNFNEEEDVQAVSSGITSGEQNQKDWDEIIPESERIKFENDERHKEEIEMMVPRCRNKSRMDRGHGNQSDSCDEYDPNAKNESGSDESDGDRPRRRGRPKSSYKELIKGFSEQEVRRFIKSYRKFPTPMNRLESIAIDAELQEKPLPDLQQLAMQLEESCRIAIKESETKNQSHESGTAKKNNRGPSFKLGGVTVFARGILSTQKDLEPLSIMLPTNPEERKKWVLTGIKIKSASWDCPWTIEDDSRLLAGVYEYGLGSWEAIKMDPSYKLADKMLPDGDRKPQPKQLQSRVEFLLKIMHRHLAPQQKTSVESSQINHVITTKNKNNKTKNKESIKLASPSSPSSLSTKKNSSGKNKNKSAVNGTPENKKHKEKKKRKDKKRKKEKKSSSSITNQTSKKQHLSDSAADSTTTNCSNYSIRSVDELNDEIFSECKEKMRAMKKTLKALNKVEELSNSEHRERFYEYVSLIGAHIDKCLLDYNQDSTKMREWRNNLWTFVSKFTDLPAKKLYKHYRKLKQTKQVSSSSHHHDRHHHYPSSKSSSSMEKGLSMNQAGSSATNRMNEHYHHSNDRYDNRMSMNRGGGDYRNSSNHQYPRQPPSLTPGQSSGLKRDYHGSNVSSGPIAGIGGGPPVKFSKHSYHDRRSDYDRSSGGHHGGSSWSSKHDGYRNNSSGTGVYNDSNRYYHHSSSPNKNNTPYNNRSNDHQQRPYDQRSQRPPNMAPMGYNRHLPPPPPLPLVGTTTNLYPSNGGASSNPHMHHHQSWNSGGSTPALLPTPQPIQPAIISSPNSVPR</sequence>
<dbReference type="GO" id="GO:0005634">
    <property type="term" value="C:nucleus"/>
    <property type="evidence" value="ECO:0007669"/>
    <property type="project" value="UniProtKB-SubCell"/>
</dbReference>
<keyword evidence="3" id="KW-0677">Repeat</keyword>